<feature type="compositionally biased region" description="Polar residues" evidence="1">
    <location>
        <begin position="27"/>
        <end position="40"/>
    </location>
</feature>
<evidence type="ECO:0000313" key="2">
    <source>
        <dbReference type="EMBL" id="RPA79717.1"/>
    </source>
</evidence>
<evidence type="ECO:0000313" key="3">
    <source>
        <dbReference type="Proteomes" id="UP000275078"/>
    </source>
</evidence>
<feature type="compositionally biased region" description="Low complexity" evidence="1">
    <location>
        <begin position="54"/>
        <end position="66"/>
    </location>
</feature>
<evidence type="ECO:0000256" key="1">
    <source>
        <dbReference type="SAM" id="MobiDB-lite"/>
    </source>
</evidence>
<feature type="region of interest" description="Disordered" evidence="1">
    <location>
        <begin position="27"/>
        <end position="116"/>
    </location>
</feature>
<accession>A0A3N4I2P5</accession>
<organism evidence="2 3">
    <name type="scientific">Ascobolus immersus RN42</name>
    <dbReference type="NCBI Taxonomy" id="1160509"/>
    <lineage>
        <taxon>Eukaryota</taxon>
        <taxon>Fungi</taxon>
        <taxon>Dikarya</taxon>
        <taxon>Ascomycota</taxon>
        <taxon>Pezizomycotina</taxon>
        <taxon>Pezizomycetes</taxon>
        <taxon>Pezizales</taxon>
        <taxon>Ascobolaceae</taxon>
        <taxon>Ascobolus</taxon>
    </lineage>
</organism>
<sequence length="317" mass="33915">MKISKTGASVLAQLTITRLTVKASPHSFNLHSSESHQNPLVNRRRDAPPPATGSTSTHSPLASSSHPPDPYYPPPATPKPSNLARRTAFSETDGRARKPRNSHAAQPTDPYQAKFSNALPPQQTEVPSFLHSANGRKSHLPTGWKASLRDHDAFDASTILTMTLRTDIMQTFRHEMIFHFRIMTSSHKGNPHLPQQPPLPCPSLLPHLATRKQASLFPKQPSQPGNVLGHLPILIHLAAPAQPKQRCPSKSFPEGTRAGHHAWFTPSPDTSVCNAAARRSCVQPLTPGALPLTAKATAPGGLGLLGVGGKPAGGGEG</sequence>
<dbReference type="EMBL" id="ML119695">
    <property type="protein sequence ID" value="RPA79717.1"/>
    <property type="molecule type" value="Genomic_DNA"/>
</dbReference>
<gene>
    <name evidence="2" type="ORF">BJ508DRAFT_327970</name>
</gene>
<reference evidence="2 3" key="1">
    <citation type="journal article" date="2018" name="Nat. Ecol. Evol.">
        <title>Pezizomycetes genomes reveal the molecular basis of ectomycorrhizal truffle lifestyle.</title>
        <authorList>
            <person name="Murat C."/>
            <person name="Payen T."/>
            <person name="Noel B."/>
            <person name="Kuo A."/>
            <person name="Morin E."/>
            <person name="Chen J."/>
            <person name="Kohler A."/>
            <person name="Krizsan K."/>
            <person name="Balestrini R."/>
            <person name="Da Silva C."/>
            <person name="Montanini B."/>
            <person name="Hainaut M."/>
            <person name="Levati E."/>
            <person name="Barry K.W."/>
            <person name="Belfiori B."/>
            <person name="Cichocki N."/>
            <person name="Clum A."/>
            <person name="Dockter R.B."/>
            <person name="Fauchery L."/>
            <person name="Guy J."/>
            <person name="Iotti M."/>
            <person name="Le Tacon F."/>
            <person name="Lindquist E.A."/>
            <person name="Lipzen A."/>
            <person name="Malagnac F."/>
            <person name="Mello A."/>
            <person name="Molinier V."/>
            <person name="Miyauchi S."/>
            <person name="Poulain J."/>
            <person name="Riccioni C."/>
            <person name="Rubini A."/>
            <person name="Sitrit Y."/>
            <person name="Splivallo R."/>
            <person name="Traeger S."/>
            <person name="Wang M."/>
            <person name="Zifcakova L."/>
            <person name="Wipf D."/>
            <person name="Zambonelli A."/>
            <person name="Paolocci F."/>
            <person name="Nowrousian M."/>
            <person name="Ottonello S."/>
            <person name="Baldrian P."/>
            <person name="Spatafora J.W."/>
            <person name="Henrissat B."/>
            <person name="Nagy L.G."/>
            <person name="Aury J.M."/>
            <person name="Wincker P."/>
            <person name="Grigoriev I.V."/>
            <person name="Bonfante P."/>
            <person name="Martin F.M."/>
        </authorList>
    </citation>
    <scope>NUCLEOTIDE SEQUENCE [LARGE SCALE GENOMIC DNA]</scope>
    <source>
        <strain evidence="2 3">RN42</strain>
    </source>
</reference>
<dbReference type="AlphaFoldDB" id="A0A3N4I2P5"/>
<proteinExistence type="predicted"/>
<dbReference type="Proteomes" id="UP000275078">
    <property type="component" value="Unassembled WGS sequence"/>
</dbReference>
<keyword evidence="3" id="KW-1185">Reference proteome</keyword>
<name>A0A3N4I2P5_ASCIM</name>
<feature type="compositionally biased region" description="Pro residues" evidence="1">
    <location>
        <begin position="67"/>
        <end position="78"/>
    </location>
</feature>
<protein>
    <submittedName>
        <fullName evidence="2">Uncharacterized protein</fullName>
    </submittedName>
</protein>